<dbReference type="CDD" id="cd06187">
    <property type="entry name" value="O2ase_reductase_like"/>
    <property type="match status" value="1"/>
</dbReference>
<evidence type="ECO:0000256" key="9">
    <source>
        <dbReference type="ARBA" id="ARBA00048649"/>
    </source>
</evidence>
<dbReference type="InterPro" id="IPR039261">
    <property type="entry name" value="FNR_nucleotide-bd"/>
</dbReference>
<reference evidence="15" key="1">
    <citation type="submission" date="2023-09" db="EMBL/GenBank/DDBJ databases">
        <title>30 novel species of actinomycetes from the DSMZ collection.</title>
        <authorList>
            <person name="Nouioui I."/>
        </authorList>
    </citation>
    <scope>NUCLEOTIDE SEQUENCE</scope>
    <source>
        <strain evidence="15">DSM 115977</strain>
    </source>
</reference>
<dbReference type="EMBL" id="JAVRFL010000025">
    <property type="protein sequence ID" value="MDT0531389.1"/>
    <property type="molecule type" value="Genomic_DNA"/>
</dbReference>
<evidence type="ECO:0000256" key="12">
    <source>
        <dbReference type="SAM" id="MobiDB-lite"/>
    </source>
</evidence>
<evidence type="ECO:0000313" key="16">
    <source>
        <dbReference type="Proteomes" id="UP001180973"/>
    </source>
</evidence>
<name>A0ABU2WZL3_9ACTN</name>
<evidence type="ECO:0000256" key="6">
    <source>
        <dbReference type="ARBA" id="ARBA00022857"/>
    </source>
</evidence>
<evidence type="ECO:0000256" key="4">
    <source>
        <dbReference type="ARBA" id="ARBA00012229"/>
    </source>
</evidence>
<dbReference type="Gene3D" id="2.40.30.10">
    <property type="entry name" value="Translation factors"/>
    <property type="match status" value="1"/>
</dbReference>
<dbReference type="Gene3D" id="3.40.50.80">
    <property type="entry name" value="Nucleotide-binding domain of ferredoxin-NADP reductase (FNR) module"/>
    <property type="match status" value="1"/>
</dbReference>
<feature type="compositionally biased region" description="Low complexity" evidence="12">
    <location>
        <begin position="396"/>
        <end position="409"/>
    </location>
</feature>
<dbReference type="InterPro" id="IPR017938">
    <property type="entry name" value="Riboflavin_synthase-like_b-brl"/>
</dbReference>
<dbReference type="InterPro" id="IPR017927">
    <property type="entry name" value="FAD-bd_FR_type"/>
</dbReference>
<gene>
    <name evidence="15" type="ORF">RM555_20610</name>
</gene>
<evidence type="ECO:0000256" key="5">
    <source>
        <dbReference type="ARBA" id="ARBA00022714"/>
    </source>
</evidence>
<proteinExistence type="inferred from homology"/>
<evidence type="ECO:0000256" key="10">
    <source>
        <dbReference type="ARBA" id="ARBA00049433"/>
    </source>
</evidence>
<comment type="similarity">
    <text evidence="3">In the C-terminal section; belongs to the flavoprotein pyridine nucleotide cytochrome reductase family.</text>
</comment>
<dbReference type="Pfam" id="PF00970">
    <property type="entry name" value="FAD_binding_6"/>
    <property type="match status" value="1"/>
</dbReference>
<dbReference type="Pfam" id="PF00042">
    <property type="entry name" value="Globin"/>
    <property type="match status" value="1"/>
</dbReference>
<evidence type="ECO:0000259" key="14">
    <source>
        <dbReference type="PROSITE" id="PS51384"/>
    </source>
</evidence>
<dbReference type="InterPro" id="IPR012292">
    <property type="entry name" value="Globin/Proto"/>
</dbReference>
<accession>A0ABU2WZL3</accession>
<dbReference type="Pfam" id="PF00175">
    <property type="entry name" value="NAD_binding_1"/>
    <property type="match status" value="1"/>
</dbReference>
<dbReference type="SUPFAM" id="SSF63380">
    <property type="entry name" value="Riboflavin synthase domain-like"/>
    <property type="match status" value="1"/>
</dbReference>
<evidence type="ECO:0000256" key="7">
    <source>
        <dbReference type="ARBA" id="ARBA00023014"/>
    </source>
</evidence>
<keyword evidence="11" id="KW-0479">Metal-binding</keyword>
<comment type="catalytic activity">
    <reaction evidence="9">
        <text>2 nitric oxide + NADH + 2 O2 = 2 nitrate + NAD(+) + H(+)</text>
        <dbReference type="Rhea" id="RHEA:19469"/>
        <dbReference type="ChEBI" id="CHEBI:15378"/>
        <dbReference type="ChEBI" id="CHEBI:15379"/>
        <dbReference type="ChEBI" id="CHEBI:16480"/>
        <dbReference type="ChEBI" id="CHEBI:17632"/>
        <dbReference type="ChEBI" id="CHEBI:57540"/>
        <dbReference type="ChEBI" id="CHEBI:57945"/>
        <dbReference type="EC" id="1.14.12.17"/>
    </reaction>
</comment>
<dbReference type="CDD" id="cd19753">
    <property type="entry name" value="Mb-like_oxidoreductase"/>
    <property type="match status" value="1"/>
</dbReference>
<feature type="domain" description="Globin" evidence="13">
    <location>
        <begin position="1"/>
        <end position="141"/>
    </location>
</feature>
<dbReference type="InterPro" id="IPR001433">
    <property type="entry name" value="OxRdtase_FAD/NAD-bd"/>
</dbReference>
<evidence type="ECO:0000256" key="1">
    <source>
        <dbReference type="ARBA" id="ARBA00001970"/>
    </source>
</evidence>
<dbReference type="RefSeq" id="WP_311413269.1">
    <property type="nucleotide sequence ID" value="NZ_JAVRFL010000025.1"/>
</dbReference>
<protein>
    <recommendedName>
        <fullName evidence="4">nitric oxide dioxygenase</fullName>
        <ecNumber evidence="4">1.14.12.17</ecNumber>
    </recommendedName>
</protein>
<sequence length="416" mass="45763">MDVAALRQSWAQFCVAGPEAAKHFYATLFVIAPEVRMMFPTNMEYQQDKLLAALGHVITHIDDERVVTSFAQRLGADHRRFRGEDRQGRPVPMAEWHYSQVGQALLLTLERFLGPRWTPALRAEWAAAYELVARLMLTGAAEAVRASPPYWEAQVLRVQRRRSDVCVFTVRPNYLCEYLPGQSLPVQVPQLRTWRYLSPANAPRADGTIEFHVRATGRFSTHLVRRVREGDQLLLGLPVGEALASYDRSPHLPLLLVAGGTGLAPLRAVVEALQRGPGRPTTLVVGGKTPDDLYDDRALRELAARSGEIGGWLRYVPTVERGWQWQGAVGTAGHTAARLGPWRDAEVLVCGSPEMTRETISSLAAVGVTPERILTESYDHSLYPPLASAAAGVPSDATRTGAAPAAPRDLSWTGAR</sequence>
<keyword evidence="11" id="KW-0813">Transport</keyword>
<dbReference type="PRINTS" id="PR00410">
    <property type="entry name" value="PHEHYDRXLASE"/>
</dbReference>
<feature type="domain" description="FAD-binding FR-type" evidence="14">
    <location>
        <begin position="148"/>
        <end position="245"/>
    </location>
</feature>
<dbReference type="SUPFAM" id="SSF46458">
    <property type="entry name" value="Globin-like"/>
    <property type="match status" value="1"/>
</dbReference>
<comment type="cofactor">
    <cofactor evidence="1">
        <name>heme b</name>
        <dbReference type="ChEBI" id="CHEBI:60344"/>
    </cofactor>
</comment>
<keyword evidence="11" id="KW-0349">Heme</keyword>
<dbReference type="PANTHER" id="PTHR47354:SF5">
    <property type="entry name" value="PROTEIN RFBI"/>
    <property type="match status" value="1"/>
</dbReference>
<evidence type="ECO:0000256" key="8">
    <source>
        <dbReference type="ARBA" id="ARBA00023027"/>
    </source>
</evidence>
<dbReference type="EC" id="1.14.12.17" evidence="4"/>
<evidence type="ECO:0000259" key="13">
    <source>
        <dbReference type="PROSITE" id="PS01033"/>
    </source>
</evidence>
<evidence type="ECO:0000256" key="2">
    <source>
        <dbReference type="ARBA" id="ARBA00001974"/>
    </source>
</evidence>
<dbReference type="PRINTS" id="PR00371">
    <property type="entry name" value="FPNCR"/>
</dbReference>
<dbReference type="Proteomes" id="UP001180973">
    <property type="component" value="Unassembled WGS sequence"/>
</dbReference>
<dbReference type="Gene3D" id="1.10.490.10">
    <property type="entry name" value="Globins"/>
    <property type="match status" value="1"/>
</dbReference>
<comment type="catalytic activity">
    <reaction evidence="10">
        <text>2 nitric oxide + NADPH + 2 O2 = 2 nitrate + NADP(+) + H(+)</text>
        <dbReference type="Rhea" id="RHEA:19465"/>
        <dbReference type="ChEBI" id="CHEBI:15378"/>
        <dbReference type="ChEBI" id="CHEBI:15379"/>
        <dbReference type="ChEBI" id="CHEBI:16480"/>
        <dbReference type="ChEBI" id="CHEBI:17632"/>
        <dbReference type="ChEBI" id="CHEBI:57783"/>
        <dbReference type="ChEBI" id="CHEBI:58349"/>
        <dbReference type="EC" id="1.14.12.17"/>
    </reaction>
</comment>
<dbReference type="PROSITE" id="PS51384">
    <property type="entry name" value="FAD_FR"/>
    <property type="match status" value="1"/>
</dbReference>
<evidence type="ECO:0000256" key="11">
    <source>
        <dbReference type="RuleBase" id="RU000356"/>
    </source>
</evidence>
<comment type="cofactor">
    <cofactor evidence="2">
        <name>FAD</name>
        <dbReference type="ChEBI" id="CHEBI:57692"/>
    </cofactor>
</comment>
<keyword evidence="11" id="KW-0408">Iron</keyword>
<keyword evidence="8" id="KW-0520">NAD</keyword>
<dbReference type="SUPFAM" id="SSF52343">
    <property type="entry name" value="Ferredoxin reductase-like, C-terminal NADP-linked domain"/>
    <property type="match status" value="1"/>
</dbReference>
<keyword evidence="7" id="KW-0411">Iron-sulfur</keyword>
<dbReference type="InterPro" id="IPR008333">
    <property type="entry name" value="Cbr1-like_FAD-bd_dom"/>
</dbReference>
<keyword evidence="16" id="KW-1185">Reference proteome</keyword>
<dbReference type="InterPro" id="IPR009050">
    <property type="entry name" value="Globin-like_sf"/>
</dbReference>
<feature type="region of interest" description="Disordered" evidence="12">
    <location>
        <begin position="393"/>
        <end position="416"/>
    </location>
</feature>
<dbReference type="InterPro" id="IPR050415">
    <property type="entry name" value="MRET"/>
</dbReference>
<keyword evidence="5" id="KW-0001">2Fe-2S</keyword>
<evidence type="ECO:0000256" key="3">
    <source>
        <dbReference type="ARBA" id="ARBA00006401"/>
    </source>
</evidence>
<evidence type="ECO:0000313" key="15">
    <source>
        <dbReference type="EMBL" id="MDT0531389.1"/>
    </source>
</evidence>
<dbReference type="PANTHER" id="PTHR47354">
    <property type="entry name" value="NADH OXIDOREDUCTASE HCR"/>
    <property type="match status" value="1"/>
</dbReference>
<dbReference type="InterPro" id="IPR000971">
    <property type="entry name" value="Globin"/>
</dbReference>
<keyword evidence="11" id="KW-0561">Oxygen transport</keyword>
<organism evidence="15 16">
    <name type="scientific">Micromonospora reichwaldensis</name>
    <dbReference type="NCBI Taxonomy" id="3075516"/>
    <lineage>
        <taxon>Bacteria</taxon>
        <taxon>Bacillati</taxon>
        <taxon>Actinomycetota</taxon>
        <taxon>Actinomycetes</taxon>
        <taxon>Micromonosporales</taxon>
        <taxon>Micromonosporaceae</taxon>
        <taxon>Micromonospora</taxon>
    </lineage>
</organism>
<dbReference type="PROSITE" id="PS01033">
    <property type="entry name" value="GLOBIN"/>
    <property type="match status" value="1"/>
</dbReference>
<comment type="similarity">
    <text evidence="11">Belongs to the globin family.</text>
</comment>
<dbReference type="InterPro" id="IPR001709">
    <property type="entry name" value="Flavoprot_Pyr_Nucl_cyt_Rdtase"/>
</dbReference>
<comment type="caution">
    <text evidence="15">The sequence shown here is derived from an EMBL/GenBank/DDBJ whole genome shotgun (WGS) entry which is preliminary data.</text>
</comment>
<keyword evidence="6" id="KW-0521">NADP</keyword>